<dbReference type="AlphaFoldDB" id="A0A5K1JH63"/>
<dbReference type="EMBL" id="CABWIF010000057">
    <property type="protein sequence ID" value="VWM04426.1"/>
    <property type="molecule type" value="Genomic_DNA"/>
</dbReference>
<gene>
    <name evidence="1" type="ORF">CKJAJONC_00859</name>
</gene>
<sequence>MFFLVLMYPRLGRAKNGVFSNASPAGAAAVG</sequence>
<evidence type="ECO:0000313" key="1">
    <source>
        <dbReference type="EMBL" id="VWM04426.1"/>
    </source>
</evidence>
<proteinExistence type="predicted"/>
<protein>
    <submittedName>
        <fullName evidence="1">Uncharacterized protein</fullName>
    </submittedName>
</protein>
<evidence type="ECO:0000313" key="2">
    <source>
        <dbReference type="Proteomes" id="UP000368032"/>
    </source>
</evidence>
<dbReference type="Proteomes" id="UP000368032">
    <property type="component" value="Unassembled WGS sequence"/>
</dbReference>
<reference evidence="1 2" key="1">
    <citation type="submission" date="2019-10" db="EMBL/GenBank/DDBJ databases">
        <authorList>
            <person name="Wolf R A."/>
        </authorList>
    </citation>
    <scope>NUCLEOTIDE SEQUENCE [LARGE SCALE GENOMIC DNA]</scope>
    <source>
        <strain evidence="1">Collinsella_aerofaciens_DSM_13712</strain>
    </source>
</reference>
<accession>A0A5K1JH63</accession>
<organism evidence="1 2">
    <name type="scientific">Collinsella aerofaciens</name>
    <dbReference type="NCBI Taxonomy" id="74426"/>
    <lineage>
        <taxon>Bacteria</taxon>
        <taxon>Bacillati</taxon>
        <taxon>Actinomycetota</taxon>
        <taxon>Coriobacteriia</taxon>
        <taxon>Coriobacteriales</taxon>
        <taxon>Coriobacteriaceae</taxon>
        <taxon>Collinsella</taxon>
    </lineage>
</organism>
<name>A0A5K1JH63_9ACTN</name>